<dbReference type="Proteomes" id="UP000268094">
    <property type="component" value="Unassembled WGS sequence"/>
</dbReference>
<reference evidence="2" key="1">
    <citation type="submission" date="2018-09" db="EMBL/GenBank/DDBJ databases">
        <authorList>
            <person name="Livingstone P.G."/>
            <person name="Whitworth D.E."/>
        </authorList>
    </citation>
    <scope>NUCLEOTIDE SEQUENCE [LARGE SCALE GENOMIC DNA]</scope>
    <source>
        <strain evidence="2">CA054A</strain>
    </source>
</reference>
<dbReference type="InterPro" id="IPR038225">
    <property type="entry name" value="TagF_sf"/>
</dbReference>
<dbReference type="AlphaFoldDB" id="A0A3A8IQN6"/>
<accession>A0A3A8IQN6</accession>
<dbReference type="InterPro" id="IPR017748">
    <property type="entry name" value="TagF"/>
</dbReference>
<sequence length="314" mass="34376">MRVVPPAHRIGLLGKTPRHAEFVRHNTASPLAQQLHRWLEEGMARVQRARAELPATPHRFVFTAPGHPAALVGVVAASADSVGRGFPLAVFTELPAAELADRYALLPEAYESFLRMGTELVRDAPRLGIPELLERAAQLQLPRPGDFKLAERLRASVLSEHSCAELLQPVCADAPPEGRYYALHTFLTACEGERHREQAQAQVVLDCPLDGRLGPVAWLELASRLLRWPSMSPGFLWSEGDRPRLLLCLGAPTAALLLYVAQPDLASAQLWPLKTQRTAALASAKRALSPAQREVLDAPTASIEQLLRAVARKV</sequence>
<dbReference type="OrthoDB" id="9801841at2"/>
<dbReference type="NCBIfam" id="TIGR03373">
    <property type="entry name" value="VI_minor_4"/>
    <property type="match status" value="1"/>
</dbReference>
<evidence type="ECO:0000313" key="1">
    <source>
        <dbReference type="EMBL" id="RKG79713.1"/>
    </source>
</evidence>
<evidence type="ECO:0000313" key="2">
    <source>
        <dbReference type="Proteomes" id="UP000268094"/>
    </source>
</evidence>
<dbReference type="Gene3D" id="3.40.1730.10">
    <property type="entry name" value="pa0076 domain"/>
    <property type="match status" value="1"/>
</dbReference>
<proteinExistence type="predicted"/>
<protein>
    <submittedName>
        <fullName evidence="1">Type VI secretion system-associated protein TagF</fullName>
    </submittedName>
</protein>
<name>A0A3A8IQN6_9BACT</name>
<dbReference type="Pfam" id="PF09867">
    <property type="entry name" value="TagF_N"/>
    <property type="match status" value="1"/>
</dbReference>
<keyword evidence="2" id="KW-1185">Reference proteome</keyword>
<dbReference type="EMBL" id="RAVZ01000239">
    <property type="protein sequence ID" value="RKG79713.1"/>
    <property type="molecule type" value="Genomic_DNA"/>
</dbReference>
<dbReference type="RefSeq" id="WP_120543753.1">
    <property type="nucleotide sequence ID" value="NZ_RAVZ01000239.1"/>
</dbReference>
<gene>
    <name evidence="1" type="primary">tagF</name>
    <name evidence="1" type="ORF">D7V88_28365</name>
</gene>
<comment type="caution">
    <text evidence="1">The sequence shown here is derived from an EMBL/GenBank/DDBJ whole genome shotgun (WGS) entry which is preliminary data.</text>
</comment>
<organism evidence="1 2">
    <name type="scientific">Corallococcus terminator</name>
    <dbReference type="NCBI Taxonomy" id="2316733"/>
    <lineage>
        <taxon>Bacteria</taxon>
        <taxon>Pseudomonadati</taxon>
        <taxon>Myxococcota</taxon>
        <taxon>Myxococcia</taxon>
        <taxon>Myxococcales</taxon>
        <taxon>Cystobacterineae</taxon>
        <taxon>Myxococcaceae</taxon>
        <taxon>Corallococcus</taxon>
    </lineage>
</organism>